<feature type="domain" description="HNH nuclease" evidence="1">
    <location>
        <begin position="23"/>
        <end position="84"/>
    </location>
</feature>
<dbReference type="Pfam" id="PF01844">
    <property type="entry name" value="HNH"/>
    <property type="match status" value="1"/>
</dbReference>
<dbReference type="SMART" id="SM00507">
    <property type="entry name" value="HNHc"/>
    <property type="match status" value="1"/>
</dbReference>
<comment type="caution">
    <text evidence="2">The sequence shown here is derived from an EMBL/GenBank/DDBJ whole genome shotgun (WGS) entry which is preliminary data.</text>
</comment>
<name>A0ABS1GAA7_9GAMM</name>
<organism evidence="2 3">
    <name type="scientific">Francisella philomiragia</name>
    <dbReference type="NCBI Taxonomy" id="28110"/>
    <lineage>
        <taxon>Bacteria</taxon>
        <taxon>Pseudomonadati</taxon>
        <taxon>Pseudomonadota</taxon>
        <taxon>Gammaproteobacteria</taxon>
        <taxon>Thiotrichales</taxon>
        <taxon>Francisellaceae</taxon>
        <taxon>Francisella</taxon>
    </lineage>
</organism>
<keyword evidence="2" id="KW-0540">Nuclease</keyword>
<accession>A0ABS1GAA7</accession>
<gene>
    <name evidence="2" type="ORF">IBE52_02185</name>
</gene>
<keyword evidence="2" id="KW-0378">Hydrolase</keyword>
<dbReference type="Proteomes" id="UP000760407">
    <property type="component" value="Unassembled WGS sequence"/>
</dbReference>
<evidence type="ECO:0000313" key="3">
    <source>
        <dbReference type="Proteomes" id="UP000760407"/>
    </source>
</evidence>
<protein>
    <submittedName>
        <fullName evidence="2">HNH endonuclease</fullName>
    </submittedName>
</protein>
<dbReference type="InterPro" id="IPR002711">
    <property type="entry name" value="HNH"/>
</dbReference>
<dbReference type="Gene3D" id="1.10.30.50">
    <property type="match status" value="1"/>
</dbReference>
<proteinExistence type="predicted"/>
<dbReference type="CDD" id="cd00085">
    <property type="entry name" value="HNHc"/>
    <property type="match status" value="1"/>
</dbReference>
<dbReference type="EMBL" id="JACTSG010000001">
    <property type="protein sequence ID" value="MBK2301711.1"/>
    <property type="molecule type" value="Genomic_DNA"/>
</dbReference>
<evidence type="ECO:0000313" key="2">
    <source>
        <dbReference type="EMBL" id="MBK2301711.1"/>
    </source>
</evidence>
<reference evidence="2 3" key="1">
    <citation type="submission" date="2020-08" db="EMBL/GenBank/DDBJ databases">
        <title>Comparative genomics of Francisella species.</title>
        <authorList>
            <person name="Sahl J."/>
            <person name="Sjodin A."/>
            <person name="Wagner D."/>
            <person name="Forsman M."/>
        </authorList>
    </citation>
    <scope>NUCLEOTIDE SEQUENCE [LARGE SCALE GENOMIC DNA]</scope>
    <source>
        <strain evidence="2 3">F1093</strain>
    </source>
</reference>
<keyword evidence="3" id="KW-1185">Reference proteome</keyword>
<evidence type="ECO:0000259" key="1">
    <source>
        <dbReference type="SMART" id="SM00507"/>
    </source>
</evidence>
<keyword evidence="2" id="KW-0255">Endonuclease</keyword>
<sequence length="195" mass="23556">MKNKIRKNTPIRTCKKQYKRYNSYKTFLINDFNNRCGYCDTHDKYLGGKKNFQIDHFRPHSIESFVTLKNKYSNLVYSCQSCNRAKSNKWKDLNGFIDPCSIEYDNILFRDSEGRIYHNGTDQGEYIYYNLNLYIKRHELIWCIEKIESQKEEINSLIDSNKYQSDSIEFELLKKFRSIQKELDKYNSLFYKEIS</sequence>
<dbReference type="GO" id="GO:0004519">
    <property type="term" value="F:endonuclease activity"/>
    <property type="evidence" value="ECO:0007669"/>
    <property type="project" value="UniProtKB-KW"/>
</dbReference>
<dbReference type="RefSeq" id="WP_200150933.1">
    <property type="nucleotide sequence ID" value="NZ_JACTRU010000003.1"/>
</dbReference>
<dbReference type="InterPro" id="IPR003615">
    <property type="entry name" value="HNH_nuc"/>
</dbReference>